<keyword evidence="4" id="KW-1185">Reference proteome</keyword>
<evidence type="ECO:0000313" key="4">
    <source>
        <dbReference type="Proteomes" id="UP000242287"/>
    </source>
</evidence>
<sequence>WECHNGDNQKWYIEPVEDGYVIRSVFNGKYLGPRGDYTSKTQVMAVDFPFKWTINVSAGDNSISRIYVFGTIRSLDLHIIAPNKSPNGKEVLICRDHGGPNQCWKLDQQSSPISSPPFSSQIQTGVFQ</sequence>
<dbReference type="EMBL" id="KZ302113">
    <property type="protein sequence ID" value="PFH47398.1"/>
    <property type="molecule type" value="Genomic_DNA"/>
</dbReference>
<dbReference type="AlphaFoldDB" id="A0A2A9NBG8"/>
<gene>
    <name evidence="3" type="ORF">AMATHDRAFT_152149</name>
</gene>
<dbReference type="CDD" id="cd23422">
    <property type="entry name" value="beta-trefoil_Ricin_MPL_CNL"/>
    <property type="match status" value="1"/>
</dbReference>
<protein>
    <submittedName>
        <fullName evidence="3">Carbohydrate-binding module family 13 protein</fullName>
    </submittedName>
</protein>
<dbReference type="InterPro" id="IPR000772">
    <property type="entry name" value="Ricin_B_lectin"/>
</dbReference>
<dbReference type="OrthoDB" id="2131701at2759"/>
<dbReference type="Gene3D" id="2.80.10.50">
    <property type="match status" value="1"/>
</dbReference>
<dbReference type="Pfam" id="PF14200">
    <property type="entry name" value="RicinB_lectin_2"/>
    <property type="match status" value="1"/>
</dbReference>
<evidence type="ECO:0000313" key="3">
    <source>
        <dbReference type="EMBL" id="PFH47398.1"/>
    </source>
</evidence>
<proteinExistence type="predicted"/>
<dbReference type="SUPFAM" id="SSF50370">
    <property type="entry name" value="Ricin B-like lectins"/>
    <property type="match status" value="1"/>
</dbReference>
<feature type="domain" description="Ricin B lectin" evidence="2">
    <location>
        <begin position="7"/>
        <end position="77"/>
    </location>
</feature>
<feature type="non-terminal residue" evidence="3">
    <location>
        <position position="1"/>
    </location>
</feature>
<name>A0A2A9NBG8_9AGAR</name>
<evidence type="ECO:0000259" key="2">
    <source>
        <dbReference type="Pfam" id="PF14200"/>
    </source>
</evidence>
<organism evidence="3 4">
    <name type="scientific">Amanita thiersii Skay4041</name>
    <dbReference type="NCBI Taxonomy" id="703135"/>
    <lineage>
        <taxon>Eukaryota</taxon>
        <taxon>Fungi</taxon>
        <taxon>Dikarya</taxon>
        <taxon>Basidiomycota</taxon>
        <taxon>Agaricomycotina</taxon>
        <taxon>Agaricomycetes</taxon>
        <taxon>Agaricomycetidae</taxon>
        <taxon>Agaricales</taxon>
        <taxon>Pluteineae</taxon>
        <taxon>Amanitaceae</taxon>
        <taxon>Amanita</taxon>
    </lineage>
</organism>
<dbReference type="InterPro" id="IPR035992">
    <property type="entry name" value="Ricin_B-like_lectins"/>
</dbReference>
<evidence type="ECO:0000256" key="1">
    <source>
        <dbReference type="SAM" id="MobiDB-lite"/>
    </source>
</evidence>
<dbReference type="Proteomes" id="UP000242287">
    <property type="component" value="Unassembled WGS sequence"/>
</dbReference>
<accession>A0A2A9NBG8</accession>
<reference evidence="3 4" key="1">
    <citation type="submission" date="2014-02" db="EMBL/GenBank/DDBJ databases">
        <title>Transposable element dynamics among asymbiotic and ectomycorrhizal Amanita fungi.</title>
        <authorList>
            <consortium name="DOE Joint Genome Institute"/>
            <person name="Hess J."/>
            <person name="Skrede I."/>
            <person name="Wolfe B."/>
            <person name="LaButti K."/>
            <person name="Ohm R.A."/>
            <person name="Grigoriev I.V."/>
            <person name="Pringle A."/>
        </authorList>
    </citation>
    <scope>NUCLEOTIDE SEQUENCE [LARGE SCALE GENOMIC DNA]</scope>
    <source>
        <strain evidence="3 4">SKay4041</strain>
    </source>
</reference>
<feature type="region of interest" description="Disordered" evidence="1">
    <location>
        <begin position="108"/>
        <end position="128"/>
    </location>
</feature>